<keyword evidence="3" id="KW-0969">Cilium</keyword>
<keyword evidence="1" id="KW-0812">Transmembrane</keyword>
<keyword evidence="3" id="KW-0282">Flagellum</keyword>
<accession>B8KYJ1</accession>
<dbReference type="eggNOG" id="COG3216">
    <property type="taxonomic scope" value="Bacteria"/>
</dbReference>
<feature type="transmembrane region" description="Helical" evidence="1">
    <location>
        <begin position="132"/>
        <end position="155"/>
    </location>
</feature>
<evidence type="ECO:0000313" key="3">
    <source>
        <dbReference type="EMBL" id="EED36835.1"/>
    </source>
</evidence>
<evidence type="ECO:0000259" key="2">
    <source>
        <dbReference type="Pfam" id="PF09835"/>
    </source>
</evidence>
<keyword evidence="1" id="KW-1133">Transmembrane helix</keyword>
<evidence type="ECO:0000256" key="1">
    <source>
        <dbReference type="SAM" id="Phobius"/>
    </source>
</evidence>
<sequence length="172" mass="19888">MPKKTLKRLAMTPQRLREMKGLSVFGEWIYEPNLWHINRLCAAKAFAIGLFCAMLPIPGQIFIAAFLSVKWRANLPLSIALIFVTNPVTLPVIYFSAYKLGALILGTEMQDVGFQISIDWVTRTLVDIWRPFLLGCFIIGVAMGATGYFIIDVTWRWRVIRQWRKRNQARRR</sequence>
<dbReference type="Proteomes" id="UP000004699">
    <property type="component" value="Unassembled WGS sequence"/>
</dbReference>
<protein>
    <submittedName>
        <fullName evidence="3">Flagellar biosynthesis protein FlhF</fullName>
    </submittedName>
</protein>
<keyword evidence="3" id="KW-0966">Cell projection</keyword>
<gene>
    <name evidence="3" type="ORF">NOR51B_2788</name>
</gene>
<dbReference type="OrthoDB" id="9786029at2"/>
<dbReference type="HOGENOM" id="CLU_102912_3_0_6"/>
<dbReference type="PANTHER" id="PTHR40547:SF1">
    <property type="entry name" value="SLL0298 PROTEIN"/>
    <property type="match status" value="1"/>
</dbReference>
<dbReference type="InterPro" id="IPR018639">
    <property type="entry name" value="DUF2062"/>
</dbReference>
<name>B8KYJ1_9GAMM</name>
<dbReference type="STRING" id="565045.NOR51B_2788"/>
<keyword evidence="4" id="KW-1185">Reference proteome</keyword>
<keyword evidence="1" id="KW-0472">Membrane</keyword>
<feature type="domain" description="DUF2062" evidence="2">
    <location>
        <begin position="24"/>
        <end position="164"/>
    </location>
</feature>
<feature type="transmembrane region" description="Helical" evidence="1">
    <location>
        <begin position="45"/>
        <end position="67"/>
    </location>
</feature>
<evidence type="ECO:0000313" key="4">
    <source>
        <dbReference type="Proteomes" id="UP000004699"/>
    </source>
</evidence>
<dbReference type="EMBL" id="DS999411">
    <property type="protein sequence ID" value="EED36835.1"/>
    <property type="molecule type" value="Genomic_DNA"/>
</dbReference>
<proteinExistence type="predicted"/>
<reference evidence="4" key="1">
    <citation type="journal article" date="2013" name="BMC Microbiol.">
        <title>Taxonomy and evolution of bacteriochlorophyll a-containing members of the OM60/NOR5 clade of marine gammaproteobacteria: description of Luminiphilus syltensis gen. nov., sp. nov., reclassification of Haliea rubra as Pseudohaliea rubra gen. nov., comb. nov., and emendation of Chromatocurvus halotolerans.</title>
        <authorList>
            <person name="Spring S."/>
            <person name="Riedel T."/>
            <person name="Sproer C."/>
            <person name="Yan S."/>
            <person name="Harder J."/>
            <person name="Fuchs B.M."/>
        </authorList>
    </citation>
    <scope>NUCLEOTIDE SEQUENCE [LARGE SCALE GENOMIC DNA]</scope>
    <source>
        <strain evidence="4">NOR51-B</strain>
    </source>
</reference>
<dbReference type="Pfam" id="PF09835">
    <property type="entry name" value="DUF2062"/>
    <property type="match status" value="1"/>
</dbReference>
<organism evidence="3 4">
    <name type="scientific">Luminiphilus syltensis NOR5-1B</name>
    <dbReference type="NCBI Taxonomy" id="565045"/>
    <lineage>
        <taxon>Bacteria</taxon>
        <taxon>Pseudomonadati</taxon>
        <taxon>Pseudomonadota</taxon>
        <taxon>Gammaproteobacteria</taxon>
        <taxon>Cellvibrionales</taxon>
        <taxon>Halieaceae</taxon>
        <taxon>Luminiphilus</taxon>
    </lineage>
</organism>
<feature type="transmembrane region" description="Helical" evidence="1">
    <location>
        <begin position="79"/>
        <end position="97"/>
    </location>
</feature>
<dbReference type="AlphaFoldDB" id="B8KYJ1"/>
<dbReference type="PANTHER" id="PTHR40547">
    <property type="entry name" value="SLL0298 PROTEIN"/>
    <property type="match status" value="1"/>
</dbReference>
<dbReference type="RefSeq" id="WP_009021577.1">
    <property type="nucleotide sequence ID" value="NZ_DS999411.1"/>
</dbReference>